<feature type="compositionally biased region" description="Polar residues" evidence="7">
    <location>
        <begin position="29"/>
        <end position="39"/>
    </location>
</feature>
<dbReference type="GO" id="GO:0005634">
    <property type="term" value="C:nucleus"/>
    <property type="evidence" value="ECO:0007669"/>
    <property type="project" value="UniProtKB-SubCell"/>
</dbReference>
<evidence type="ECO:0000256" key="3">
    <source>
        <dbReference type="ARBA" id="ARBA00023015"/>
    </source>
</evidence>
<dbReference type="FunFam" id="1.10.10.60:FF:000016">
    <property type="entry name" value="Transcriptional activator Myb isoform A"/>
    <property type="match status" value="1"/>
</dbReference>
<comment type="caution">
    <text evidence="10">The sequence shown here is derived from an EMBL/GenBank/DDBJ whole genome shotgun (WGS) entry which is preliminary data.</text>
</comment>
<sequence>MEGERTISTPSDGLGDGFQKIRALHGRTSGPTRRSTKGQWTPEEDEILRRAVQRFKGKNWKKIAECFKDRTDVQCLHRWQKVLNPELVKGPWSKEEDEIIVEMVNKYGPKKWSTISQHLPGRIGKQCRERWHNHLNPAINKEAWTQEEELALIHAHQIYGNKWAELTKYLPGRTDNAIKNHWNSSVKKKLDSYLKSGLLTQFQGLPHVGHQKQHILSSSLRMQSSGDDSGHKGTEAEEISECSQDSTVAGRFQSSSEMVNVVLHTREEFQRPDISGLGKEQAPSPASCSEPYYPSLEDPGFSISEIPAEIGSAATFLDQNFSHDAETSMSGDYQFNLDELPNISSLELGQESSGMQTHCIDSNESHVVENVPLQTSEGLSTSTFMETIPMSSNKPEQMLISDDECCTVLFPEAMNDGCFSSRNLTKGSRAVGLGGCTDSLLCQSLNITMSEAGGTAATSLYCPSSSHVVGTSGSHPFLSALVSANDGPLIFGGESNHLFAVQEHEYIPSSHDGFIYANESANSPCNDSTGVTELQEPPDTIKDSSKLVPVNSFSSRSDTQTCPVNTKQDVLKEQKDKGALCYEPPRFPSVDVPFFSCDLVQSGSDMQQEYSPLGIRQLMMSSMNCLTPFRLWDSPMRDDSPDAVLKSAAKTFTGTPTILKKRHRELFSPLSDRRCDKKLETHVTSSLTRDFSRLDVMFDDSGSHKASSLSPSSYQDGKIRSSATSPAEDKENEGHISEGGLEKGDDSTKFLDGRISEKDVDRSESLEKTKQGVGDVDPKTKIDVDPTSHIVQMPSGVLVEHNMNDMLLFSPDQVDFKAERALGSGMKTPRNQYHKNSDPTSNQCIPPKSSERQCALVFSPSVSGKKLGSCSVAETCVQSDSSSALMEMMGYNAGNEATFESFSIFGETPFKRSMESPSAWKSPWFLNSFIPGPRIDTEITIEDIGVFMSPGDRSYDALGLMKQISEQTAAAYANAQEILGNETPKTLLERHNGHDTQEQENNHMSPDQLESHSNLPKNILTERRVLDFSECGTPGKGTENGKSSTSTSMSFSSPSSYLLKGCR</sequence>
<evidence type="ECO:0000259" key="9">
    <source>
        <dbReference type="PROSITE" id="PS51294"/>
    </source>
</evidence>
<keyword evidence="4" id="KW-0238">DNA-binding</keyword>
<protein>
    <submittedName>
        <fullName evidence="10">Uncharacterized protein</fullName>
    </submittedName>
</protein>
<evidence type="ECO:0000256" key="2">
    <source>
        <dbReference type="ARBA" id="ARBA00022737"/>
    </source>
</evidence>
<feature type="region of interest" description="Disordered" evidence="7">
    <location>
        <begin position="994"/>
        <end position="1013"/>
    </location>
</feature>
<dbReference type="InterPro" id="IPR009057">
    <property type="entry name" value="Homeodomain-like_sf"/>
</dbReference>
<dbReference type="PROSITE" id="PS50090">
    <property type="entry name" value="MYB_LIKE"/>
    <property type="match status" value="3"/>
</dbReference>
<keyword evidence="5" id="KW-0804">Transcription</keyword>
<gene>
    <name evidence="10" type="ORF">FNV43_RR11620</name>
</gene>
<accession>A0A8K0H644</accession>
<evidence type="ECO:0000256" key="7">
    <source>
        <dbReference type="SAM" id="MobiDB-lite"/>
    </source>
</evidence>
<feature type="region of interest" description="Disordered" evidence="7">
    <location>
        <begin position="1029"/>
        <end position="1063"/>
    </location>
</feature>
<feature type="domain" description="HTH myb-type" evidence="9">
    <location>
        <begin position="32"/>
        <end position="83"/>
    </location>
</feature>
<feature type="domain" description="Myb-like" evidence="8">
    <location>
        <begin position="136"/>
        <end position="186"/>
    </location>
</feature>
<feature type="region of interest" description="Disordered" evidence="7">
    <location>
        <begin position="826"/>
        <end position="846"/>
    </location>
</feature>
<evidence type="ECO:0000313" key="10">
    <source>
        <dbReference type="EMBL" id="KAF3446441.1"/>
    </source>
</evidence>
<feature type="region of interest" description="Disordered" evidence="7">
    <location>
        <begin position="702"/>
        <end position="783"/>
    </location>
</feature>
<dbReference type="AlphaFoldDB" id="A0A8K0H644"/>
<feature type="compositionally biased region" description="Low complexity" evidence="7">
    <location>
        <begin position="1043"/>
        <end position="1056"/>
    </location>
</feature>
<dbReference type="Gene3D" id="1.10.10.60">
    <property type="entry name" value="Homeodomain-like"/>
    <property type="match status" value="3"/>
</dbReference>
<organism evidence="10 11">
    <name type="scientific">Rhamnella rubrinervis</name>
    <dbReference type="NCBI Taxonomy" id="2594499"/>
    <lineage>
        <taxon>Eukaryota</taxon>
        <taxon>Viridiplantae</taxon>
        <taxon>Streptophyta</taxon>
        <taxon>Embryophyta</taxon>
        <taxon>Tracheophyta</taxon>
        <taxon>Spermatophyta</taxon>
        <taxon>Magnoliopsida</taxon>
        <taxon>eudicotyledons</taxon>
        <taxon>Gunneridae</taxon>
        <taxon>Pentapetalae</taxon>
        <taxon>rosids</taxon>
        <taxon>fabids</taxon>
        <taxon>Rosales</taxon>
        <taxon>Rhamnaceae</taxon>
        <taxon>rhamnoid group</taxon>
        <taxon>Rhamneae</taxon>
        <taxon>Rhamnella</taxon>
    </lineage>
</organism>
<dbReference type="SUPFAM" id="SSF46689">
    <property type="entry name" value="Homeodomain-like"/>
    <property type="match status" value="2"/>
</dbReference>
<dbReference type="CDD" id="cd00167">
    <property type="entry name" value="SANT"/>
    <property type="match status" value="3"/>
</dbReference>
<dbReference type="InterPro" id="IPR050560">
    <property type="entry name" value="MYB_TF"/>
</dbReference>
<evidence type="ECO:0000259" key="8">
    <source>
        <dbReference type="PROSITE" id="PS50090"/>
    </source>
</evidence>
<feature type="compositionally biased region" description="Polar residues" evidence="7">
    <location>
        <begin position="704"/>
        <end position="725"/>
    </location>
</feature>
<dbReference type="FunFam" id="1.10.10.60:FF:000010">
    <property type="entry name" value="Transcriptional activator Myb isoform A"/>
    <property type="match status" value="1"/>
</dbReference>
<reference evidence="10" key="1">
    <citation type="submission" date="2020-03" db="EMBL/GenBank/DDBJ databases">
        <title>A high-quality chromosome-level genome assembly of a woody plant with both climbing and erect habits, Rhamnella rubrinervis.</title>
        <authorList>
            <person name="Lu Z."/>
            <person name="Yang Y."/>
            <person name="Zhu X."/>
            <person name="Sun Y."/>
        </authorList>
    </citation>
    <scope>NUCLEOTIDE SEQUENCE</scope>
    <source>
        <strain evidence="10">BYM</strain>
        <tissue evidence="10">Leaf</tissue>
    </source>
</reference>
<dbReference type="InterPro" id="IPR001005">
    <property type="entry name" value="SANT/Myb"/>
</dbReference>
<dbReference type="Pfam" id="PF00249">
    <property type="entry name" value="Myb_DNA-binding"/>
    <property type="match status" value="3"/>
</dbReference>
<dbReference type="PANTHER" id="PTHR45614">
    <property type="entry name" value="MYB PROTEIN-RELATED"/>
    <property type="match status" value="1"/>
</dbReference>
<proteinExistence type="predicted"/>
<keyword evidence="3" id="KW-0805">Transcription regulation</keyword>
<keyword evidence="11" id="KW-1185">Reference proteome</keyword>
<evidence type="ECO:0000313" key="11">
    <source>
        <dbReference type="Proteomes" id="UP000796880"/>
    </source>
</evidence>
<evidence type="ECO:0000256" key="4">
    <source>
        <dbReference type="ARBA" id="ARBA00023125"/>
    </source>
</evidence>
<dbReference type="PANTHER" id="PTHR45614:SF266">
    <property type="entry name" value="TRANSCRIPTION FACTOR MYB3R-4"/>
    <property type="match status" value="1"/>
</dbReference>
<dbReference type="FunFam" id="1.10.10.60:FF:000324">
    <property type="entry name" value="Transcription factor MYB3R-2"/>
    <property type="match status" value="1"/>
</dbReference>
<keyword evidence="6" id="KW-0539">Nucleus</keyword>
<feature type="compositionally biased region" description="Polar residues" evidence="7">
    <location>
        <begin position="1"/>
        <end position="11"/>
    </location>
</feature>
<evidence type="ECO:0000256" key="1">
    <source>
        <dbReference type="ARBA" id="ARBA00004123"/>
    </source>
</evidence>
<keyword evidence="2" id="KW-0677">Repeat</keyword>
<dbReference type="EMBL" id="VOIH02000005">
    <property type="protein sequence ID" value="KAF3446441.1"/>
    <property type="molecule type" value="Genomic_DNA"/>
</dbReference>
<feature type="domain" description="Myb-like" evidence="8">
    <location>
        <begin position="84"/>
        <end position="135"/>
    </location>
</feature>
<feature type="region of interest" description="Disordered" evidence="7">
    <location>
        <begin position="1"/>
        <end position="42"/>
    </location>
</feature>
<evidence type="ECO:0000256" key="5">
    <source>
        <dbReference type="ARBA" id="ARBA00023163"/>
    </source>
</evidence>
<dbReference type="GO" id="GO:0000981">
    <property type="term" value="F:DNA-binding transcription factor activity, RNA polymerase II-specific"/>
    <property type="evidence" value="ECO:0007669"/>
    <property type="project" value="TreeGrafter"/>
</dbReference>
<feature type="compositionally biased region" description="Basic and acidic residues" evidence="7">
    <location>
        <begin position="727"/>
        <end position="783"/>
    </location>
</feature>
<dbReference type="InterPro" id="IPR017930">
    <property type="entry name" value="Myb_dom"/>
</dbReference>
<name>A0A8K0H644_9ROSA</name>
<dbReference type="OrthoDB" id="2143914at2759"/>
<feature type="region of interest" description="Disordered" evidence="7">
    <location>
        <begin position="221"/>
        <end position="247"/>
    </location>
</feature>
<dbReference type="SMART" id="SM00717">
    <property type="entry name" value="SANT"/>
    <property type="match status" value="3"/>
</dbReference>
<evidence type="ECO:0000256" key="6">
    <source>
        <dbReference type="ARBA" id="ARBA00023242"/>
    </source>
</evidence>
<dbReference type="GO" id="GO:0000978">
    <property type="term" value="F:RNA polymerase II cis-regulatory region sequence-specific DNA binding"/>
    <property type="evidence" value="ECO:0007669"/>
    <property type="project" value="TreeGrafter"/>
</dbReference>
<feature type="domain" description="HTH myb-type" evidence="9">
    <location>
        <begin position="140"/>
        <end position="190"/>
    </location>
</feature>
<feature type="domain" description="HTH myb-type" evidence="9">
    <location>
        <begin position="84"/>
        <end position="139"/>
    </location>
</feature>
<comment type="subcellular location">
    <subcellularLocation>
        <location evidence="1">Nucleus</location>
    </subcellularLocation>
</comment>
<dbReference type="PROSITE" id="PS51294">
    <property type="entry name" value="HTH_MYB"/>
    <property type="match status" value="3"/>
</dbReference>
<feature type="domain" description="Myb-like" evidence="8">
    <location>
        <begin position="32"/>
        <end position="83"/>
    </location>
</feature>
<dbReference type="Proteomes" id="UP000796880">
    <property type="component" value="Unassembled WGS sequence"/>
</dbReference>